<gene>
    <name evidence="1" type="ORF">PoB_000644700</name>
</gene>
<accession>A0AAV3YCW3</accession>
<dbReference type="AlphaFoldDB" id="A0AAV3YCW3"/>
<dbReference type="Proteomes" id="UP000735302">
    <property type="component" value="Unassembled WGS sequence"/>
</dbReference>
<name>A0AAV3YCW3_9GAST</name>
<proteinExistence type="predicted"/>
<evidence type="ECO:0000313" key="1">
    <source>
        <dbReference type="EMBL" id="GFN79941.1"/>
    </source>
</evidence>
<sequence>MKKMTPHENASMVRLPDCRASSDPHALLGQFELLQEAMPTHKGSILLNLTMHPTLMTRTATMRVMVRVRPRCFYPTIVPAQPQISARLDYTLSFPLVTSAVTLRGQSLSTPTARCVWVNLTIGSCCVCCRVSTSSMLSVWTSGSR</sequence>
<organism evidence="1 2">
    <name type="scientific">Plakobranchus ocellatus</name>
    <dbReference type="NCBI Taxonomy" id="259542"/>
    <lineage>
        <taxon>Eukaryota</taxon>
        <taxon>Metazoa</taxon>
        <taxon>Spiralia</taxon>
        <taxon>Lophotrochozoa</taxon>
        <taxon>Mollusca</taxon>
        <taxon>Gastropoda</taxon>
        <taxon>Heterobranchia</taxon>
        <taxon>Euthyneura</taxon>
        <taxon>Panpulmonata</taxon>
        <taxon>Sacoglossa</taxon>
        <taxon>Placobranchoidea</taxon>
        <taxon>Plakobranchidae</taxon>
        <taxon>Plakobranchus</taxon>
    </lineage>
</organism>
<dbReference type="EMBL" id="BLXT01000747">
    <property type="protein sequence ID" value="GFN79941.1"/>
    <property type="molecule type" value="Genomic_DNA"/>
</dbReference>
<comment type="caution">
    <text evidence="1">The sequence shown here is derived from an EMBL/GenBank/DDBJ whole genome shotgun (WGS) entry which is preliminary data.</text>
</comment>
<evidence type="ECO:0000313" key="2">
    <source>
        <dbReference type="Proteomes" id="UP000735302"/>
    </source>
</evidence>
<protein>
    <submittedName>
        <fullName evidence="1">Uncharacterized protein</fullName>
    </submittedName>
</protein>
<keyword evidence="2" id="KW-1185">Reference proteome</keyword>
<reference evidence="1 2" key="1">
    <citation type="journal article" date="2021" name="Elife">
        <title>Chloroplast acquisition without the gene transfer in kleptoplastic sea slugs, Plakobranchus ocellatus.</title>
        <authorList>
            <person name="Maeda T."/>
            <person name="Takahashi S."/>
            <person name="Yoshida T."/>
            <person name="Shimamura S."/>
            <person name="Takaki Y."/>
            <person name="Nagai Y."/>
            <person name="Toyoda A."/>
            <person name="Suzuki Y."/>
            <person name="Arimoto A."/>
            <person name="Ishii H."/>
            <person name="Satoh N."/>
            <person name="Nishiyama T."/>
            <person name="Hasebe M."/>
            <person name="Maruyama T."/>
            <person name="Minagawa J."/>
            <person name="Obokata J."/>
            <person name="Shigenobu S."/>
        </authorList>
    </citation>
    <scope>NUCLEOTIDE SEQUENCE [LARGE SCALE GENOMIC DNA]</scope>
</reference>